<organism evidence="2">
    <name type="scientific">viral metagenome</name>
    <dbReference type="NCBI Taxonomy" id="1070528"/>
    <lineage>
        <taxon>unclassified sequences</taxon>
        <taxon>metagenomes</taxon>
        <taxon>organismal metagenomes</taxon>
    </lineage>
</organism>
<evidence type="ECO:0000313" key="2">
    <source>
        <dbReference type="EMBL" id="QHU33320.1"/>
    </source>
</evidence>
<evidence type="ECO:0000256" key="1">
    <source>
        <dbReference type="SAM" id="Coils"/>
    </source>
</evidence>
<keyword evidence="1" id="KW-0175">Coiled coil</keyword>
<dbReference type="EMBL" id="MN740556">
    <property type="protein sequence ID" value="QHU33320.1"/>
    <property type="molecule type" value="Genomic_DNA"/>
</dbReference>
<feature type="coiled-coil region" evidence="1">
    <location>
        <begin position="206"/>
        <end position="273"/>
    </location>
</feature>
<protein>
    <submittedName>
        <fullName evidence="2">Uncharacterized protein</fullName>
    </submittedName>
</protein>
<sequence length="316" mass="37463">MANNMTDLTIKTYGKTTFNSIFQSQTTSFHNIPNIIQMSKPNYKLSENNASKLENSIPIKSTKYKYKSIANIIDNLREEIKERYTSIDLEKIAPKMDQISLISFQEKFVENKEKWNSCMENIIKITDTLEKQYEIKNFFGLKHRYLYTILNISISYIIDPDRTDAKINKFILTLPEQFEKLEENAHQAKILEGSKMKYLGEQNRKISNLESLKRIIRNQEANLRKNLDLTSIETINVDLKQKKEQLKREIELYQNINNKLSECEQKYDEIYVKNRDIINNLFDIIDFNYFNKKLYCPSLDHGLISELDDNYHLKCF</sequence>
<proteinExistence type="predicted"/>
<accession>A0A6C0LSG9</accession>
<reference evidence="2" key="1">
    <citation type="journal article" date="2020" name="Nature">
        <title>Giant virus diversity and host interactions through global metagenomics.</title>
        <authorList>
            <person name="Schulz F."/>
            <person name="Roux S."/>
            <person name="Paez-Espino D."/>
            <person name="Jungbluth S."/>
            <person name="Walsh D.A."/>
            <person name="Denef V.J."/>
            <person name="McMahon K.D."/>
            <person name="Konstantinidis K.T."/>
            <person name="Eloe-Fadrosh E.A."/>
            <person name="Kyrpides N.C."/>
            <person name="Woyke T."/>
        </authorList>
    </citation>
    <scope>NUCLEOTIDE SEQUENCE</scope>
    <source>
        <strain evidence="2">GVMAG-S-1014582-52</strain>
    </source>
</reference>
<name>A0A6C0LSG9_9ZZZZ</name>
<dbReference type="AlphaFoldDB" id="A0A6C0LSG9"/>